<keyword evidence="1" id="KW-1133">Transmembrane helix</keyword>
<keyword evidence="3" id="KW-1185">Reference proteome</keyword>
<dbReference type="OrthoDB" id="1361040at2"/>
<sequence length="108" mass="13030">MSDLKERRLKSLDYQIQELENRPNYYKKYWLRIIVIGVLVTLIAPEYTAKNSKNLIFYFDYNYPLCYTVVALSYIVLCAIMLLTFTIQDKKKLKKLKEERDMIDLFRS</sequence>
<evidence type="ECO:0000313" key="3">
    <source>
        <dbReference type="Proteomes" id="UP000249620"/>
    </source>
</evidence>
<comment type="caution">
    <text evidence="2">The sequence shown here is derived from an EMBL/GenBank/DDBJ whole genome shotgun (WGS) entry which is preliminary data.</text>
</comment>
<reference evidence="2 3" key="1">
    <citation type="submission" date="2018-06" db="EMBL/GenBank/DDBJ databases">
        <title>Genomic Encyclopedia of Type Strains, Phase III (KMG-III): the genomes of soil and plant-associated and newly described type strains.</title>
        <authorList>
            <person name="Whitman W."/>
        </authorList>
    </citation>
    <scope>NUCLEOTIDE SEQUENCE [LARGE SCALE GENOMIC DNA]</scope>
    <source>
        <strain evidence="2 3">CGMCC 1.12398</strain>
    </source>
</reference>
<keyword evidence="1" id="KW-0812">Transmembrane</keyword>
<protein>
    <submittedName>
        <fullName evidence="2">Uncharacterized protein</fullName>
    </submittedName>
</protein>
<accession>A0A327YY22</accession>
<evidence type="ECO:0000313" key="2">
    <source>
        <dbReference type="EMBL" id="RAK24545.1"/>
    </source>
</evidence>
<name>A0A327YY22_9FLAO</name>
<organism evidence="2 3">
    <name type="scientific">Flavobacterium aquaticum</name>
    <dbReference type="NCBI Taxonomy" id="1236486"/>
    <lineage>
        <taxon>Bacteria</taxon>
        <taxon>Pseudomonadati</taxon>
        <taxon>Bacteroidota</taxon>
        <taxon>Flavobacteriia</taxon>
        <taxon>Flavobacteriales</taxon>
        <taxon>Flavobacteriaceae</taxon>
        <taxon>Flavobacterium</taxon>
    </lineage>
</organism>
<feature type="transmembrane region" description="Helical" evidence="1">
    <location>
        <begin position="67"/>
        <end position="87"/>
    </location>
</feature>
<keyword evidence="1" id="KW-0472">Membrane</keyword>
<proteinExistence type="predicted"/>
<gene>
    <name evidence="2" type="ORF">B0I03_102407</name>
</gene>
<dbReference type="EMBL" id="QLMI01000002">
    <property type="protein sequence ID" value="RAK24545.1"/>
    <property type="molecule type" value="Genomic_DNA"/>
</dbReference>
<dbReference type="AlphaFoldDB" id="A0A327YY22"/>
<dbReference type="RefSeq" id="WP_111566315.1">
    <property type="nucleotide sequence ID" value="NZ_QLMI01000002.1"/>
</dbReference>
<evidence type="ECO:0000256" key="1">
    <source>
        <dbReference type="SAM" id="Phobius"/>
    </source>
</evidence>
<dbReference type="Proteomes" id="UP000249620">
    <property type="component" value="Unassembled WGS sequence"/>
</dbReference>
<feature type="transmembrane region" description="Helical" evidence="1">
    <location>
        <begin position="29"/>
        <end position="47"/>
    </location>
</feature>